<dbReference type="CDD" id="cd20029">
    <property type="entry name" value="FH_FOXM"/>
    <property type="match status" value="1"/>
</dbReference>
<dbReference type="InterPro" id="IPR036390">
    <property type="entry name" value="WH_DNA-bd_sf"/>
</dbReference>
<feature type="compositionally biased region" description="Basic and acidic residues" evidence="13">
    <location>
        <begin position="491"/>
        <end position="509"/>
    </location>
</feature>
<dbReference type="GO" id="GO:0042127">
    <property type="term" value="P:regulation of cell population proliferation"/>
    <property type="evidence" value="ECO:0007669"/>
    <property type="project" value="TreeGrafter"/>
</dbReference>
<evidence type="ECO:0000259" key="14">
    <source>
        <dbReference type="PROSITE" id="PS50039"/>
    </source>
</evidence>
<dbReference type="GO" id="GO:0006357">
    <property type="term" value="P:regulation of transcription by RNA polymerase II"/>
    <property type="evidence" value="ECO:0007669"/>
    <property type="project" value="TreeGrafter"/>
</dbReference>
<dbReference type="Ensembl" id="ENSATET00000079004.1">
    <property type="protein sequence ID" value="ENSATEP00000074491.1"/>
    <property type="gene ID" value="ENSATEG00000021088.3"/>
</dbReference>
<protein>
    <recommendedName>
        <fullName evidence="11">Forkhead box protein M1</fullName>
    </recommendedName>
</protein>
<evidence type="ECO:0000256" key="13">
    <source>
        <dbReference type="SAM" id="MobiDB-lite"/>
    </source>
</evidence>
<dbReference type="SUPFAM" id="SSF46785">
    <property type="entry name" value="Winged helix' DNA-binding domain"/>
    <property type="match status" value="1"/>
</dbReference>
<evidence type="ECO:0000256" key="3">
    <source>
        <dbReference type="ARBA" id="ARBA00023015"/>
    </source>
</evidence>
<dbReference type="PANTHER" id="PTHR46878">
    <property type="entry name" value="FORKHEAD BOX PROTEIN M1"/>
    <property type="match status" value="1"/>
</dbReference>
<reference evidence="15" key="2">
    <citation type="submission" date="2025-08" db="UniProtKB">
        <authorList>
            <consortium name="Ensembl"/>
        </authorList>
    </citation>
    <scope>IDENTIFICATION</scope>
</reference>
<evidence type="ECO:0000256" key="2">
    <source>
        <dbReference type="ARBA" id="ARBA00022763"/>
    </source>
</evidence>
<dbReference type="InterPro" id="IPR042839">
    <property type="entry name" value="FOXM1"/>
</dbReference>
<dbReference type="InterPro" id="IPR047516">
    <property type="entry name" value="FH_FOXM1"/>
</dbReference>
<evidence type="ECO:0000256" key="12">
    <source>
        <dbReference type="PROSITE-ProRule" id="PRU00089"/>
    </source>
</evidence>
<name>A0AAQ6II94_ANATE</name>
<reference evidence="15 16" key="1">
    <citation type="submission" date="2021-04" db="EMBL/GenBank/DDBJ databases">
        <authorList>
            <consortium name="Wellcome Sanger Institute Data Sharing"/>
        </authorList>
    </citation>
    <scope>NUCLEOTIDE SEQUENCE [LARGE SCALE GENOMIC DNA]</scope>
</reference>
<dbReference type="GO" id="GO:0000977">
    <property type="term" value="F:RNA polymerase II transcription regulatory region sequence-specific DNA binding"/>
    <property type="evidence" value="ECO:0007669"/>
    <property type="project" value="TreeGrafter"/>
</dbReference>
<keyword evidence="4 12" id="KW-0238">DNA-binding</keyword>
<dbReference type="Gene3D" id="1.10.10.10">
    <property type="entry name" value="Winged helix-like DNA-binding domain superfamily/Winged helix DNA-binding domain"/>
    <property type="match status" value="1"/>
</dbReference>
<keyword evidence="6" id="KW-0804">Transcription</keyword>
<keyword evidence="3" id="KW-0805">Transcription regulation</keyword>
<dbReference type="GO" id="GO:0003700">
    <property type="term" value="F:DNA-binding transcription factor activity"/>
    <property type="evidence" value="ECO:0007669"/>
    <property type="project" value="InterPro"/>
</dbReference>
<reference evidence="15" key="3">
    <citation type="submission" date="2025-09" db="UniProtKB">
        <authorList>
            <consortium name="Ensembl"/>
        </authorList>
    </citation>
    <scope>IDENTIFICATION</scope>
</reference>
<dbReference type="Proteomes" id="UP000265040">
    <property type="component" value="Chromosome 23"/>
</dbReference>
<keyword evidence="16" id="KW-1185">Reference proteome</keyword>
<organism evidence="15 16">
    <name type="scientific">Anabas testudineus</name>
    <name type="common">Climbing perch</name>
    <name type="synonym">Anthias testudineus</name>
    <dbReference type="NCBI Taxonomy" id="64144"/>
    <lineage>
        <taxon>Eukaryota</taxon>
        <taxon>Metazoa</taxon>
        <taxon>Chordata</taxon>
        <taxon>Craniata</taxon>
        <taxon>Vertebrata</taxon>
        <taxon>Euteleostomi</taxon>
        <taxon>Actinopterygii</taxon>
        <taxon>Neopterygii</taxon>
        <taxon>Teleostei</taxon>
        <taxon>Neoteleostei</taxon>
        <taxon>Acanthomorphata</taxon>
        <taxon>Anabantaria</taxon>
        <taxon>Anabantiformes</taxon>
        <taxon>Anabantoidei</taxon>
        <taxon>Anabantidae</taxon>
        <taxon>Anabas</taxon>
    </lineage>
</organism>
<dbReference type="PROSITE" id="PS50039">
    <property type="entry name" value="FORK_HEAD_3"/>
    <property type="match status" value="1"/>
</dbReference>
<keyword evidence="7" id="KW-0234">DNA repair</keyword>
<evidence type="ECO:0000256" key="1">
    <source>
        <dbReference type="ARBA" id="ARBA00004123"/>
    </source>
</evidence>
<dbReference type="FunFam" id="1.10.10.10:FF:000245">
    <property type="entry name" value="forkhead box protein M1 isoform X2"/>
    <property type="match status" value="1"/>
</dbReference>
<dbReference type="InterPro" id="IPR018122">
    <property type="entry name" value="TF_fork_head_CS_1"/>
</dbReference>
<feature type="domain" description="Fork-head" evidence="14">
    <location>
        <begin position="220"/>
        <end position="298"/>
    </location>
</feature>
<dbReference type="InterPro" id="IPR030456">
    <property type="entry name" value="TF_fork_head_CS_2"/>
</dbReference>
<feature type="region of interest" description="Disordered" evidence="13">
    <location>
        <begin position="121"/>
        <end position="146"/>
    </location>
</feature>
<sequence length="676" mass="75234">MTMRRSPRRPLILKRRKLPFQQNDPPAAESQSQCDASLSKEPSKPAASQCFPDGIRIMDHPSMSDTQVVVIPKTADLQSVIGALTAKGKESGLQGPNKFILLSENGNSGNGSFCQPATEGNNVTASSTGGNSVKAEMTHRSPDAKPLTGIKQLNKELECGPLDDSLTNIQWLGRMSTCAFEPDPTKQMGNKENQNTASQVFQAHNPQMNVEAVQQHVSERPPYSYMAMIQFAINSRKNRMMTLKEIYMWIEDHFPYFREVAKPGWKNSIRHNLSLHDMFIRETSPDGKISFWTIRPEANRCLTLDQVYKPGCDPMTAPVPVPMVLLPHEQQKRMLHDARKTPTGSERKMKPLLPRTDSYLVPIQLPVTSSVYLPSSSASFPQVCSQQKRNTSRGTKRVRIAPKVTQSDNPAVVEYPQKNGDLKVEVKEESVYVPIKCETPKALPKRQTSSSRRKQRLVHSLHEEPVLLCPDNTFFDSGVASDASTFHDMHDTELDEQRHEQPSPEREFSSKTPIKSSNHLTSSTPSKPPSNVIPEPWKVTPVGKGSQNVLDFSPIRTPGGPAVTPRHDYTTFSFSSTPFKDWPLFSSPRELLTTAPSKGTRPVDSPIECLRSSCSRELLQTGSATPANRSITEGLVLDTMNDSLSKILVDISFSGLDDEDLGMANISWSEFIPQFK</sequence>
<dbReference type="GO" id="GO:0000086">
    <property type="term" value="P:G2/M transition of mitotic cell cycle"/>
    <property type="evidence" value="ECO:0007669"/>
    <property type="project" value="InterPro"/>
</dbReference>
<dbReference type="SMART" id="SM00339">
    <property type="entry name" value="FH"/>
    <property type="match status" value="1"/>
</dbReference>
<dbReference type="PROSITE" id="PS00657">
    <property type="entry name" value="FORK_HEAD_1"/>
    <property type="match status" value="1"/>
</dbReference>
<feature type="compositionally biased region" description="Polar residues" evidence="13">
    <location>
        <begin position="121"/>
        <end position="131"/>
    </location>
</feature>
<dbReference type="InterPro" id="IPR036388">
    <property type="entry name" value="WH-like_DNA-bd_sf"/>
</dbReference>
<accession>A0AAQ6II94</accession>
<dbReference type="PROSITE" id="PS00658">
    <property type="entry name" value="FORK_HEAD_2"/>
    <property type="match status" value="1"/>
</dbReference>
<dbReference type="GeneID" id="113163269"/>
<gene>
    <name evidence="15" type="primary">FOXM1</name>
</gene>
<evidence type="ECO:0000256" key="8">
    <source>
        <dbReference type="ARBA" id="ARBA00023242"/>
    </source>
</evidence>
<dbReference type="InterPro" id="IPR001766">
    <property type="entry name" value="Fork_head_dom"/>
</dbReference>
<feature type="region of interest" description="Disordered" evidence="13">
    <location>
        <begin position="1"/>
        <end position="49"/>
    </location>
</feature>
<evidence type="ECO:0000256" key="5">
    <source>
        <dbReference type="ARBA" id="ARBA00023159"/>
    </source>
</evidence>
<dbReference type="RefSeq" id="XP_026217524.1">
    <property type="nucleotide sequence ID" value="XM_026361739.1"/>
</dbReference>
<proteinExistence type="predicted"/>
<keyword evidence="9" id="KW-0131">Cell cycle</keyword>
<keyword evidence="5" id="KW-0010">Activator</keyword>
<dbReference type="Pfam" id="PF00250">
    <property type="entry name" value="Forkhead"/>
    <property type="match status" value="1"/>
</dbReference>
<evidence type="ECO:0000313" key="16">
    <source>
        <dbReference type="Proteomes" id="UP000265040"/>
    </source>
</evidence>
<evidence type="ECO:0000256" key="7">
    <source>
        <dbReference type="ARBA" id="ARBA00023204"/>
    </source>
</evidence>
<dbReference type="RefSeq" id="XP_026217525.1">
    <property type="nucleotide sequence ID" value="XM_026361740.1"/>
</dbReference>
<comment type="subcellular location">
    <subcellularLocation>
        <location evidence="1 12">Nucleus</location>
    </subcellularLocation>
</comment>
<feature type="region of interest" description="Disordered" evidence="13">
    <location>
        <begin position="491"/>
        <end position="534"/>
    </location>
</feature>
<evidence type="ECO:0000256" key="4">
    <source>
        <dbReference type="ARBA" id="ARBA00023125"/>
    </source>
</evidence>
<feature type="compositionally biased region" description="Polar residues" evidence="13">
    <location>
        <begin position="20"/>
        <end position="36"/>
    </location>
</feature>
<keyword evidence="8 12" id="KW-0539">Nucleus</keyword>
<keyword evidence="2" id="KW-0227">DNA damage</keyword>
<dbReference type="GO" id="GO:0006281">
    <property type="term" value="P:DNA repair"/>
    <property type="evidence" value="ECO:0007669"/>
    <property type="project" value="UniProtKB-KW"/>
</dbReference>
<comment type="function">
    <text evidence="10">Transcription factor regulating the expression of cell cycle genes essential for DNA replication and mitosis. Plays a role in the control of cell proliferation. Also plays a role in DNA break repair, participating in the DNA damage checkpoint response. Promotes transcription of PHB2.</text>
</comment>
<dbReference type="AlphaFoldDB" id="A0AAQ6II94"/>
<dbReference type="PANTHER" id="PTHR46878:SF1">
    <property type="entry name" value="FORKHEAD BOX PROTEIN M1"/>
    <property type="match status" value="1"/>
</dbReference>
<dbReference type="GO" id="GO:0005634">
    <property type="term" value="C:nucleus"/>
    <property type="evidence" value="ECO:0007669"/>
    <property type="project" value="UniProtKB-SubCell"/>
</dbReference>
<evidence type="ECO:0000256" key="10">
    <source>
        <dbReference type="ARBA" id="ARBA00053415"/>
    </source>
</evidence>
<feature type="compositionally biased region" description="Basic residues" evidence="13">
    <location>
        <begin position="1"/>
        <end position="18"/>
    </location>
</feature>
<feature type="compositionally biased region" description="Polar residues" evidence="13">
    <location>
        <begin position="510"/>
        <end position="525"/>
    </location>
</feature>
<evidence type="ECO:0000313" key="15">
    <source>
        <dbReference type="Ensembl" id="ENSATEP00000074491.1"/>
    </source>
</evidence>
<dbReference type="GeneTree" id="ENSGT00940000158804"/>
<evidence type="ECO:0000256" key="11">
    <source>
        <dbReference type="ARBA" id="ARBA00072725"/>
    </source>
</evidence>
<dbReference type="PRINTS" id="PR00053">
    <property type="entry name" value="FORKHEAD"/>
</dbReference>
<evidence type="ECO:0000256" key="9">
    <source>
        <dbReference type="ARBA" id="ARBA00023306"/>
    </source>
</evidence>
<feature type="DNA-binding region" description="Fork-head" evidence="12">
    <location>
        <begin position="220"/>
        <end position="298"/>
    </location>
</feature>
<evidence type="ECO:0000256" key="6">
    <source>
        <dbReference type="ARBA" id="ARBA00023163"/>
    </source>
</evidence>